<proteinExistence type="predicted"/>
<sequence>MDQHHRSRSSSRSELPNRPPSICVSPGPPHKAHSSLLSPSPRAPPSPSSPAYPPSYNHTHPAITSTPQTNEANALFPPHYITSSLATPHRSSSVLLSPFFTPPSPALPALLTMSPQVLAPSPAPLHPPSHGQQRPSSRSERLLRETLRRDRAASLSPRSRIPRAESRSARIASTSGEMFHCACTESDDEDDQPNHSSLLFAQLPQHRQRPMPPFQHPSTSSADVQSLIHHESGLKEKLPIVPLCHSNSPYRSAAPQNPFESYLCSTAAAQKHDRQADHESTWSSTESSSLPSPTPNHQPLTPSPSPSPPSYTILPESLSHMATTRGRTRNHTHPMTAVPLPTRPHQTQQSQPQSHWQRQQVTPPPTPPTFDARGASARLRTIDGYVSFANVEGLGGPPGTEEEALEDERRGGLWWPWRDRSRSGILGPH</sequence>
<evidence type="ECO:0000313" key="2">
    <source>
        <dbReference type="Proteomes" id="UP001207468"/>
    </source>
</evidence>
<dbReference type="Proteomes" id="UP001207468">
    <property type="component" value="Unassembled WGS sequence"/>
</dbReference>
<organism evidence="1 2">
    <name type="scientific">Russula earlei</name>
    <dbReference type="NCBI Taxonomy" id="71964"/>
    <lineage>
        <taxon>Eukaryota</taxon>
        <taxon>Fungi</taxon>
        <taxon>Dikarya</taxon>
        <taxon>Basidiomycota</taxon>
        <taxon>Agaricomycotina</taxon>
        <taxon>Agaricomycetes</taxon>
        <taxon>Russulales</taxon>
        <taxon>Russulaceae</taxon>
        <taxon>Russula</taxon>
    </lineage>
</organism>
<gene>
    <name evidence="1" type="ORF">F5148DRAFT_874432</name>
</gene>
<protein>
    <submittedName>
        <fullName evidence="1">Uncharacterized protein</fullName>
    </submittedName>
</protein>
<dbReference type="EMBL" id="JAGFNK010000085">
    <property type="protein sequence ID" value="KAI9508600.1"/>
    <property type="molecule type" value="Genomic_DNA"/>
</dbReference>
<accession>A0ACC0UAM3</accession>
<name>A0ACC0UAM3_9AGAM</name>
<reference evidence="1" key="1">
    <citation type="submission" date="2021-03" db="EMBL/GenBank/DDBJ databases">
        <title>Evolutionary priming and transition to the ectomycorrhizal habit in an iconic lineage of mushroom-forming fungi: is preadaptation a requirement?</title>
        <authorList>
            <consortium name="DOE Joint Genome Institute"/>
            <person name="Looney B.P."/>
            <person name="Miyauchi S."/>
            <person name="Morin E."/>
            <person name="Drula E."/>
            <person name="Courty P.E."/>
            <person name="Chicoki N."/>
            <person name="Fauchery L."/>
            <person name="Kohler A."/>
            <person name="Kuo A."/>
            <person name="LaButti K."/>
            <person name="Pangilinan J."/>
            <person name="Lipzen A."/>
            <person name="Riley R."/>
            <person name="Andreopoulos W."/>
            <person name="He G."/>
            <person name="Johnson J."/>
            <person name="Barry K.W."/>
            <person name="Grigoriev I.V."/>
            <person name="Nagy L."/>
            <person name="Hibbett D."/>
            <person name="Henrissat B."/>
            <person name="Matheny P.B."/>
            <person name="Labbe J."/>
            <person name="Martin A.F."/>
        </authorList>
    </citation>
    <scope>NUCLEOTIDE SEQUENCE</scope>
    <source>
        <strain evidence="1">BPL698</strain>
    </source>
</reference>
<evidence type="ECO:0000313" key="1">
    <source>
        <dbReference type="EMBL" id="KAI9508600.1"/>
    </source>
</evidence>
<comment type="caution">
    <text evidence="1">The sequence shown here is derived from an EMBL/GenBank/DDBJ whole genome shotgun (WGS) entry which is preliminary data.</text>
</comment>
<keyword evidence="2" id="KW-1185">Reference proteome</keyword>